<proteinExistence type="predicted"/>
<sequence>MQEPDYIITTSGPRRVIALIVLLGLGGLLLYLAMARPPEALGWQVFLLGTGLLVLIQAERFRRSSALSLLLWPDRLEDSTGRLLCRMDEITKVERGTFAFKPSNGFVLLIDGRHGLAWAPGLWWRIGRRVGVGGVTPVPQTKAMADMLSMRVAERLGTRRFTFLDELKPDADDDK</sequence>
<name>A0A1U7DFY2_9RHOB</name>
<dbReference type="STRING" id="1267768.BV394_03345"/>
<dbReference type="OrthoDB" id="7862519at2"/>
<accession>A0A2M9DG42</accession>
<dbReference type="RefSeq" id="WP_076978905.1">
    <property type="nucleotide sequence ID" value="NZ_CP019124.1"/>
</dbReference>
<evidence type="ECO:0000313" key="1">
    <source>
        <dbReference type="EMBL" id="APX88882.1"/>
    </source>
</evidence>
<gene>
    <name evidence="1" type="ORF">BV394_03345</name>
</gene>
<keyword evidence="2" id="KW-1185">Reference proteome</keyword>
<evidence type="ECO:0000313" key="2">
    <source>
        <dbReference type="Proteomes" id="UP000187266"/>
    </source>
</evidence>
<protein>
    <submittedName>
        <fullName evidence="1">Uncharacterized protein</fullName>
    </submittedName>
</protein>
<dbReference type="AlphaFoldDB" id="A0A1U7DFY2"/>
<accession>A0A1U7DFY2</accession>
<dbReference type="EMBL" id="CP019124">
    <property type="protein sequence ID" value="APX88882.1"/>
    <property type="molecule type" value="Genomic_DNA"/>
</dbReference>
<organism evidence="1 2">
    <name type="scientific">Brevirhabdus pacifica</name>
    <dbReference type="NCBI Taxonomy" id="1267768"/>
    <lineage>
        <taxon>Bacteria</taxon>
        <taxon>Pseudomonadati</taxon>
        <taxon>Pseudomonadota</taxon>
        <taxon>Alphaproteobacteria</taxon>
        <taxon>Rhodobacterales</taxon>
        <taxon>Paracoccaceae</taxon>
        <taxon>Brevirhabdus</taxon>
    </lineage>
</organism>
<dbReference type="Proteomes" id="UP000187266">
    <property type="component" value="Chromosome"/>
</dbReference>
<reference evidence="1 2" key="1">
    <citation type="submission" date="2017-01" db="EMBL/GenBank/DDBJ databases">
        <title>Genomic analysis of Xuhuaishuia manganoxidans DY6-4.</title>
        <authorList>
            <person name="Wang X."/>
        </authorList>
    </citation>
    <scope>NUCLEOTIDE SEQUENCE [LARGE SCALE GENOMIC DNA]</scope>
    <source>
        <strain evidence="1 2">DY6-4</strain>
    </source>
</reference>